<dbReference type="Pfam" id="PF05724">
    <property type="entry name" value="TPMT"/>
    <property type="match status" value="1"/>
</dbReference>
<dbReference type="PANTHER" id="PTHR32183:SF6">
    <property type="entry name" value="CYSTEINE SULFINATE DESULFINASE_CYSTEINE DESULFURASE AND RELATED ENZYMES"/>
    <property type="match status" value="1"/>
</dbReference>
<dbReference type="PROSITE" id="PS51585">
    <property type="entry name" value="SAM_MT_TPMT"/>
    <property type="match status" value="1"/>
</dbReference>
<keyword evidence="3 5" id="KW-0808">Transferase</keyword>
<proteinExistence type="predicted"/>
<keyword evidence="1" id="KW-0597">Phosphoprotein</keyword>
<gene>
    <name evidence="5" type="primary">tpm_4</name>
    <name evidence="5" type="ORF">GALL_191900</name>
</gene>
<reference evidence="5" key="1">
    <citation type="submission" date="2016-10" db="EMBL/GenBank/DDBJ databases">
        <title>Sequence of Gallionella enrichment culture.</title>
        <authorList>
            <person name="Poehlein A."/>
            <person name="Muehling M."/>
            <person name="Daniel R."/>
        </authorList>
    </citation>
    <scope>NUCLEOTIDE SEQUENCE</scope>
</reference>
<dbReference type="Gene3D" id="3.40.50.150">
    <property type="entry name" value="Vaccinia Virus protein VP39"/>
    <property type="match status" value="1"/>
</dbReference>
<dbReference type="InterPro" id="IPR008854">
    <property type="entry name" value="TPMT"/>
</dbReference>
<dbReference type="EMBL" id="MLJW01000114">
    <property type="protein sequence ID" value="OIQ98824.1"/>
    <property type="molecule type" value="Genomic_DNA"/>
</dbReference>
<organism evidence="5">
    <name type="scientific">mine drainage metagenome</name>
    <dbReference type="NCBI Taxonomy" id="410659"/>
    <lineage>
        <taxon>unclassified sequences</taxon>
        <taxon>metagenomes</taxon>
        <taxon>ecological metagenomes</taxon>
    </lineage>
</organism>
<keyword evidence="4" id="KW-0949">S-adenosyl-L-methionine</keyword>
<dbReference type="GO" id="GO:0008119">
    <property type="term" value="F:thiopurine S-methyltransferase activity"/>
    <property type="evidence" value="ECO:0007669"/>
    <property type="project" value="UniProtKB-EC"/>
</dbReference>
<evidence type="ECO:0000256" key="1">
    <source>
        <dbReference type="ARBA" id="ARBA00022553"/>
    </source>
</evidence>
<dbReference type="InterPro" id="IPR029063">
    <property type="entry name" value="SAM-dependent_MTases_sf"/>
</dbReference>
<sequence>MSSNPSSFWDERYAAGRMPWDQAAVPRAFAGYLARAGAPGRALVPGCGSGYELGALHDAGWSAVGVDYSREAVARAQARLGPLAPCVHCADFFTEDCTEGAFDLVYERTFLCALPPALWPDYGRRMRHLLRPGGVLCGFFFFGPEDEPPPHPLAPGELERLLGPGFERIEDAQVEDSLPLYAGKERWQVWRRS</sequence>
<dbReference type="EC" id="2.1.1.67" evidence="5"/>
<evidence type="ECO:0000256" key="4">
    <source>
        <dbReference type="ARBA" id="ARBA00022691"/>
    </source>
</evidence>
<dbReference type="CDD" id="cd02440">
    <property type="entry name" value="AdoMet_MTases"/>
    <property type="match status" value="1"/>
</dbReference>
<dbReference type="GO" id="GO:0032259">
    <property type="term" value="P:methylation"/>
    <property type="evidence" value="ECO:0007669"/>
    <property type="project" value="UniProtKB-KW"/>
</dbReference>
<accession>A0A1J5RRA2</accession>
<comment type="caution">
    <text evidence="5">The sequence shown here is derived from an EMBL/GenBank/DDBJ whole genome shotgun (WGS) entry which is preliminary data.</text>
</comment>
<protein>
    <submittedName>
        <fullName evidence="5">Thiopurine S-methyltransferase</fullName>
        <ecNumber evidence="5">2.1.1.67</ecNumber>
    </submittedName>
</protein>
<dbReference type="PANTHER" id="PTHR32183">
    <property type="match status" value="1"/>
</dbReference>
<name>A0A1J5RRA2_9ZZZZ</name>
<dbReference type="SUPFAM" id="SSF53335">
    <property type="entry name" value="S-adenosyl-L-methionine-dependent methyltransferases"/>
    <property type="match status" value="1"/>
</dbReference>
<evidence type="ECO:0000256" key="2">
    <source>
        <dbReference type="ARBA" id="ARBA00022603"/>
    </source>
</evidence>
<dbReference type="AlphaFoldDB" id="A0A1J5RRA2"/>
<keyword evidence="2 5" id="KW-0489">Methyltransferase</keyword>
<evidence type="ECO:0000313" key="5">
    <source>
        <dbReference type="EMBL" id="OIQ98824.1"/>
    </source>
</evidence>
<evidence type="ECO:0000256" key="3">
    <source>
        <dbReference type="ARBA" id="ARBA00022679"/>
    </source>
</evidence>